<dbReference type="InterPro" id="IPR009075">
    <property type="entry name" value="AcylCo_DH/oxidase_C"/>
</dbReference>
<dbReference type="SUPFAM" id="SSF56645">
    <property type="entry name" value="Acyl-CoA dehydrogenase NM domain-like"/>
    <property type="match status" value="1"/>
</dbReference>
<dbReference type="EMBL" id="JAWCTQ010000035">
    <property type="protein sequence ID" value="MDT9685011.1"/>
    <property type="molecule type" value="Genomic_DNA"/>
</dbReference>
<feature type="domain" description="Acyl-CoA dehydrogenase/oxidase N-terminal" evidence="8">
    <location>
        <begin position="15"/>
        <end position="117"/>
    </location>
</feature>
<dbReference type="InterPro" id="IPR046373">
    <property type="entry name" value="Acyl-CoA_Oxase/DH_mid-dom_sf"/>
</dbReference>
<sequence>MILSHLSPQQAGRHAEFRAFADRSLVPQADRFDHEQSMSREVVADLVGQGYLGALIPKEFGGLGMDWIEYGLLTEELGRGCQSIRNFVAVDDMVAHSIHKWGTEEQKQQWLPRITSGRTLAAFALTEPEVGSDAAAVETTATADGTDIVLRGTKKWISFAQIADLFLVFAKFEGQHTAFLVERDTPGLTVEALDGLLGLRGSMLGRITFDDCRIPAADLVGRPGLGLTFVASSALDLGRYSTAWGSVGLAQACLEASTEYAGRRAQYGTEIRNHQLVQQMLADMLTDTITARLLCHHAGVSKERGEVEAVNHTLLAKYRASTVAVKAAADAVQIHGAQGIGAEASVQRHYRDAKVMEIIEGTSQIQQTMLGQFAVRAVRL</sequence>
<dbReference type="Proteomes" id="UP001250181">
    <property type="component" value="Unassembled WGS sequence"/>
</dbReference>
<evidence type="ECO:0000313" key="9">
    <source>
        <dbReference type="EMBL" id="MDT9685011.1"/>
    </source>
</evidence>
<gene>
    <name evidence="9" type="ORF">RND61_23550</name>
</gene>
<dbReference type="InterPro" id="IPR006091">
    <property type="entry name" value="Acyl-CoA_Oxase/DH_mid-dom"/>
</dbReference>
<name>A0ABU3QQJ0_9ACTN</name>
<evidence type="ECO:0000256" key="1">
    <source>
        <dbReference type="ARBA" id="ARBA00001974"/>
    </source>
</evidence>
<comment type="caution">
    <text evidence="9">The sequence shown here is derived from an EMBL/GenBank/DDBJ whole genome shotgun (WGS) entry which is preliminary data.</text>
</comment>
<comment type="cofactor">
    <cofactor evidence="1 5">
        <name>FAD</name>
        <dbReference type="ChEBI" id="CHEBI:57692"/>
    </cofactor>
</comment>
<keyword evidence="5" id="KW-0560">Oxidoreductase</keyword>
<feature type="domain" description="Acyl-CoA dehydrogenase/oxidase C-terminal" evidence="6">
    <location>
        <begin position="230"/>
        <end position="372"/>
    </location>
</feature>
<protein>
    <submittedName>
        <fullName evidence="9">Acyl-CoA dehydrogenase family protein</fullName>
    </submittedName>
</protein>
<dbReference type="Pfam" id="PF02771">
    <property type="entry name" value="Acyl-CoA_dh_N"/>
    <property type="match status" value="1"/>
</dbReference>
<dbReference type="Pfam" id="PF00441">
    <property type="entry name" value="Acyl-CoA_dh_1"/>
    <property type="match status" value="1"/>
</dbReference>
<dbReference type="PANTHER" id="PTHR43884">
    <property type="entry name" value="ACYL-COA DEHYDROGENASE"/>
    <property type="match status" value="1"/>
</dbReference>
<dbReference type="InterPro" id="IPR009100">
    <property type="entry name" value="AcylCoA_DH/oxidase_NM_dom_sf"/>
</dbReference>
<evidence type="ECO:0000259" key="8">
    <source>
        <dbReference type="Pfam" id="PF02771"/>
    </source>
</evidence>
<proteinExistence type="inferred from homology"/>
<keyword evidence="4 5" id="KW-0274">FAD</keyword>
<evidence type="ECO:0000256" key="2">
    <source>
        <dbReference type="ARBA" id="ARBA00009347"/>
    </source>
</evidence>
<evidence type="ECO:0000259" key="7">
    <source>
        <dbReference type="Pfam" id="PF02770"/>
    </source>
</evidence>
<dbReference type="PIRSF" id="PIRSF016578">
    <property type="entry name" value="HsaA"/>
    <property type="match status" value="1"/>
</dbReference>
<evidence type="ECO:0000313" key="10">
    <source>
        <dbReference type="Proteomes" id="UP001250181"/>
    </source>
</evidence>
<dbReference type="Pfam" id="PF02770">
    <property type="entry name" value="Acyl-CoA_dh_M"/>
    <property type="match status" value="1"/>
</dbReference>
<comment type="similarity">
    <text evidence="2 5">Belongs to the acyl-CoA dehydrogenase family.</text>
</comment>
<organism evidence="9 10">
    <name type="scientific">Streptomyces tamarix</name>
    <dbReference type="NCBI Taxonomy" id="3078565"/>
    <lineage>
        <taxon>Bacteria</taxon>
        <taxon>Bacillati</taxon>
        <taxon>Actinomycetota</taxon>
        <taxon>Actinomycetes</taxon>
        <taxon>Kitasatosporales</taxon>
        <taxon>Streptomycetaceae</taxon>
        <taxon>Streptomyces</taxon>
    </lineage>
</organism>
<evidence type="ECO:0000256" key="5">
    <source>
        <dbReference type="RuleBase" id="RU362125"/>
    </source>
</evidence>
<dbReference type="Gene3D" id="1.10.540.10">
    <property type="entry name" value="Acyl-CoA dehydrogenase/oxidase, N-terminal domain"/>
    <property type="match status" value="1"/>
</dbReference>
<reference evidence="9 10" key="1">
    <citation type="submission" date="2023-09" db="EMBL/GenBank/DDBJ databases">
        <title>Streptomyces sp. nov.: A antagonism against Alternaria gaisen Producing Streptochlin, Isolated from Tamarix root soil.</title>
        <authorList>
            <person name="Chen Y."/>
        </authorList>
    </citation>
    <scope>NUCLEOTIDE SEQUENCE [LARGE SCALE GENOMIC DNA]</scope>
    <source>
        <strain evidence="9 10">TRM76323</strain>
    </source>
</reference>
<evidence type="ECO:0000256" key="4">
    <source>
        <dbReference type="ARBA" id="ARBA00022827"/>
    </source>
</evidence>
<feature type="domain" description="Acyl-CoA oxidase/dehydrogenase middle" evidence="7">
    <location>
        <begin position="122"/>
        <end position="212"/>
    </location>
</feature>
<dbReference type="Gene3D" id="2.40.110.10">
    <property type="entry name" value="Butyryl-CoA Dehydrogenase, subunit A, domain 2"/>
    <property type="match status" value="1"/>
</dbReference>
<dbReference type="InterPro" id="IPR037069">
    <property type="entry name" value="AcylCoA_DH/ox_N_sf"/>
</dbReference>
<dbReference type="PANTHER" id="PTHR43884:SF12">
    <property type="entry name" value="ISOVALERYL-COA DEHYDROGENASE, MITOCHONDRIAL-RELATED"/>
    <property type="match status" value="1"/>
</dbReference>
<dbReference type="RefSeq" id="WP_315880058.1">
    <property type="nucleotide sequence ID" value="NZ_JAWCTQ010000035.1"/>
</dbReference>
<evidence type="ECO:0000259" key="6">
    <source>
        <dbReference type="Pfam" id="PF00441"/>
    </source>
</evidence>
<dbReference type="Gene3D" id="1.20.140.10">
    <property type="entry name" value="Butyryl-CoA Dehydrogenase, subunit A, domain 3"/>
    <property type="match status" value="1"/>
</dbReference>
<dbReference type="SUPFAM" id="SSF47203">
    <property type="entry name" value="Acyl-CoA dehydrogenase C-terminal domain-like"/>
    <property type="match status" value="1"/>
</dbReference>
<keyword evidence="10" id="KW-1185">Reference proteome</keyword>
<accession>A0ABU3QQJ0</accession>
<keyword evidence="3 5" id="KW-0285">Flavoprotein</keyword>
<dbReference type="InterPro" id="IPR036250">
    <property type="entry name" value="AcylCo_DH-like_C"/>
</dbReference>
<dbReference type="InterPro" id="IPR013786">
    <property type="entry name" value="AcylCoA_DH/ox_N"/>
</dbReference>
<evidence type="ECO:0000256" key="3">
    <source>
        <dbReference type="ARBA" id="ARBA00022630"/>
    </source>
</evidence>